<feature type="binding site" evidence="20">
    <location>
        <position position="433"/>
    </location>
    <ligand>
        <name>Mg(2+)</name>
        <dbReference type="ChEBI" id="CHEBI:18420"/>
    </ligand>
</feature>
<dbReference type="GO" id="GO:0008965">
    <property type="term" value="F:phosphoenolpyruvate-protein phosphotransferase activity"/>
    <property type="evidence" value="ECO:0007669"/>
    <property type="project" value="UniProtKB-EC"/>
</dbReference>
<evidence type="ECO:0000256" key="9">
    <source>
        <dbReference type="ARBA" id="ARBA00022490"/>
    </source>
</evidence>
<evidence type="ECO:0000313" key="24">
    <source>
        <dbReference type="EMBL" id="KPJ74557.1"/>
    </source>
</evidence>
<dbReference type="InterPro" id="IPR008279">
    <property type="entry name" value="PEP-util_enz_mobile_dom"/>
</dbReference>
<keyword evidence="11 17" id="KW-0808">Transferase</keyword>
<comment type="similarity">
    <text evidence="5 17">Belongs to the PEP-utilizing enzyme family.</text>
</comment>
<feature type="binding site" evidence="19">
    <location>
        <position position="337"/>
    </location>
    <ligand>
        <name>phosphoenolpyruvate</name>
        <dbReference type="ChEBI" id="CHEBI:58702"/>
    </ligand>
</feature>
<evidence type="ECO:0000256" key="15">
    <source>
        <dbReference type="ARBA" id="ARBA00022842"/>
    </source>
</evidence>
<evidence type="ECO:0000256" key="18">
    <source>
        <dbReference type="PIRSR" id="PIRSR000732-1"/>
    </source>
</evidence>
<evidence type="ECO:0000256" key="4">
    <source>
        <dbReference type="ARBA" id="ARBA00004496"/>
    </source>
</evidence>
<dbReference type="InterPro" id="IPR036637">
    <property type="entry name" value="Phosphohistidine_dom_sf"/>
</dbReference>
<sequence>MAKERRLKGIAVSKGIVRGTVFIFETKKIEVFQTPILSIYIRKEIERFEKAIKQTKRELMSIKERINQEIGADFAQFLDAQILMLEDKEIINTVKKNIKDEKKNVEYIYHKVLSNYAEKLGAAKTLYLRERVVDIWDIGMRVIRNLMGLTHSSIVEVPKDSIIIAHDISPSDAALINPSNVLGIAIEVGGQTSHTAITARALEIPAVLGIEGLLNKIENGEVVIIDGDRGILIKNPTRGRIHFYEEAKKKELEFEKTLSPYCELPSKTQDGRHIDISANIEFFAEYIHARKYGAEGVGLFRTEFLYLTRRGNPTEEEQYRVYDTLAKRMKPQPVIIRTYDLGGDKIVTDYHEANPFLGWRAIRVGLDNPDLLKIQLRAILRASANKNVKIMFPMISTYEEIRRVNFILKKVMEELKAKGIEFDDTLQVGIMVETPSAAIISSHLAQQVDFFSIGSNDLTQYTLAVDRGNEKISQLFDHFHPAVLRLIKNVIDAGHDAHIWVGLCGELASDPLAMPILIGFGIDELSMSPISIPKVRMVLRALTIPQCVEISEEALGFRTALEVKRFLRRTIHKKFPSIEMVVRKRGEKNE</sequence>
<reference evidence="24 25" key="1">
    <citation type="journal article" date="2015" name="Microbiome">
        <title>Genomic resolution of linkages in carbon, nitrogen, and sulfur cycling among widespread estuary sediment bacteria.</title>
        <authorList>
            <person name="Baker B.J."/>
            <person name="Lazar C.S."/>
            <person name="Teske A.P."/>
            <person name="Dick G.J."/>
        </authorList>
    </citation>
    <scope>NUCLEOTIDE SEQUENCE [LARGE SCALE GENOMIC DNA]</scope>
    <source>
        <strain evidence="24">DG_78</strain>
    </source>
</reference>
<evidence type="ECO:0000256" key="20">
    <source>
        <dbReference type="PIRSR" id="PIRSR000732-3"/>
    </source>
</evidence>
<evidence type="ECO:0000256" key="8">
    <source>
        <dbReference type="ARBA" id="ARBA00022448"/>
    </source>
</evidence>
<dbReference type="EMBL" id="LJNI01000001">
    <property type="protein sequence ID" value="KPJ74557.1"/>
    <property type="molecule type" value="Genomic_DNA"/>
</dbReference>
<dbReference type="InterPro" id="IPR036618">
    <property type="entry name" value="PtsI_HPr-bd_sf"/>
</dbReference>
<dbReference type="SUPFAM" id="SSF47831">
    <property type="entry name" value="Enzyme I of the PEP:sugar phosphotransferase system HPr-binding (sub)domain"/>
    <property type="match status" value="1"/>
</dbReference>
<name>A0A0S7YIJ0_UNCT6</name>
<comment type="cofactor">
    <cofactor evidence="2 17 20">
        <name>Mg(2+)</name>
        <dbReference type="ChEBI" id="CHEBI:18420"/>
    </cofactor>
</comment>
<dbReference type="NCBIfam" id="TIGR01417">
    <property type="entry name" value="PTS_I_fam"/>
    <property type="match status" value="1"/>
</dbReference>
<keyword evidence="10 17" id="KW-0762">Sugar transport</keyword>
<feature type="domain" description="Phosphotransferase system enzyme I N-terminal" evidence="23">
    <location>
        <begin position="8"/>
        <end position="131"/>
    </location>
</feature>
<dbReference type="SUPFAM" id="SSF52009">
    <property type="entry name" value="Phosphohistidine domain"/>
    <property type="match status" value="1"/>
</dbReference>
<keyword evidence="12 17" id="KW-0598">Phosphotransferase system</keyword>
<evidence type="ECO:0000256" key="13">
    <source>
        <dbReference type="ARBA" id="ARBA00022723"/>
    </source>
</evidence>
<keyword evidence="15 17" id="KW-0460">Magnesium</keyword>
<evidence type="ECO:0000256" key="1">
    <source>
        <dbReference type="ARBA" id="ARBA00000683"/>
    </source>
</evidence>
<evidence type="ECO:0000259" key="23">
    <source>
        <dbReference type="Pfam" id="PF05524"/>
    </source>
</evidence>
<dbReference type="PROSITE" id="PS00742">
    <property type="entry name" value="PEP_ENZYMES_2"/>
    <property type="match status" value="1"/>
</dbReference>
<dbReference type="InterPro" id="IPR050499">
    <property type="entry name" value="PEP-utilizing_PTS_enzyme"/>
</dbReference>
<dbReference type="InterPro" id="IPR023151">
    <property type="entry name" value="PEP_util_CS"/>
</dbReference>
<dbReference type="InterPro" id="IPR040442">
    <property type="entry name" value="Pyrv_kinase-like_dom_sf"/>
</dbReference>
<comment type="catalytic activity">
    <reaction evidence="1 17">
        <text>L-histidyl-[protein] + phosphoenolpyruvate = N(pros)-phospho-L-histidyl-[protein] + pyruvate</text>
        <dbReference type="Rhea" id="RHEA:23880"/>
        <dbReference type="Rhea" id="RHEA-COMP:9745"/>
        <dbReference type="Rhea" id="RHEA-COMP:9746"/>
        <dbReference type="ChEBI" id="CHEBI:15361"/>
        <dbReference type="ChEBI" id="CHEBI:29979"/>
        <dbReference type="ChEBI" id="CHEBI:58702"/>
        <dbReference type="ChEBI" id="CHEBI:64837"/>
        <dbReference type="EC" id="2.7.3.9"/>
    </reaction>
</comment>
<evidence type="ECO:0000259" key="21">
    <source>
        <dbReference type="Pfam" id="PF00391"/>
    </source>
</evidence>
<feature type="binding site" evidence="19">
    <location>
        <position position="301"/>
    </location>
    <ligand>
        <name>phosphoenolpyruvate</name>
        <dbReference type="ChEBI" id="CHEBI:58702"/>
    </ligand>
</feature>
<keyword evidence="8 17" id="KW-0813">Transport</keyword>
<dbReference type="PATRIC" id="fig|1703772.3.peg.22"/>
<comment type="function">
    <text evidence="3 17">General (non sugar-specific) component of the phosphoenolpyruvate-dependent sugar phosphotransferase system (sugar PTS). This major carbohydrate active-transport system catalyzes the phosphorylation of incoming sugar substrates concomitantly with their translocation across the cell membrane. Enzyme I transfers the phosphoryl group from phosphoenolpyruvate (PEP) to the phosphoryl carrier protein (HPr).</text>
</comment>
<feature type="binding site" evidence="20">
    <location>
        <position position="457"/>
    </location>
    <ligand>
        <name>Mg(2+)</name>
        <dbReference type="ChEBI" id="CHEBI:18420"/>
    </ligand>
</feature>
<dbReference type="AlphaFoldDB" id="A0A0S7YIJ0"/>
<evidence type="ECO:0000256" key="14">
    <source>
        <dbReference type="ARBA" id="ARBA00022777"/>
    </source>
</evidence>
<evidence type="ECO:0000256" key="5">
    <source>
        <dbReference type="ARBA" id="ARBA00007837"/>
    </source>
</evidence>
<feature type="domain" description="PEP-utilising enzyme mobile" evidence="21">
    <location>
        <begin position="158"/>
        <end position="230"/>
    </location>
</feature>
<evidence type="ECO:0000259" key="22">
    <source>
        <dbReference type="Pfam" id="PF02896"/>
    </source>
</evidence>
<evidence type="ECO:0000256" key="11">
    <source>
        <dbReference type="ARBA" id="ARBA00022679"/>
    </source>
</evidence>
<dbReference type="InterPro" id="IPR000121">
    <property type="entry name" value="PEP_util_C"/>
</dbReference>
<comment type="caution">
    <text evidence="24">The sequence shown here is derived from an EMBL/GenBank/DDBJ whole genome shotgun (WGS) entry which is preliminary data.</text>
</comment>
<evidence type="ECO:0000256" key="2">
    <source>
        <dbReference type="ARBA" id="ARBA00001946"/>
    </source>
</evidence>
<dbReference type="InterPro" id="IPR024692">
    <property type="entry name" value="PTS_EI"/>
</dbReference>
<dbReference type="SUPFAM" id="SSF51621">
    <property type="entry name" value="Phosphoenolpyruvate/pyruvate domain"/>
    <property type="match status" value="1"/>
</dbReference>
<dbReference type="InterPro" id="IPR015813">
    <property type="entry name" value="Pyrv/PenolPyrv_kinase-like_dom"/>
</dbReference>
<protein>
    <recommendedName>
        <fullName evidence="7 17">Phosphoenolpyruvate-protein phosphotransferase</fullName>
        <ecNumber evidence="6 17">2.7.3.9</ecNumber>
    </recommendedName>
    <alternativeName>
        <fullName evidence="16 17">Phosphotransferase system, enzyme I</fullName>
    </alternativeName>
</protein>
<dbReference type="Gene3D" id="1.10.274.10">
    <property type="entry name" value="PtsI, HPr-binding domain"/>
    <property type="match status" value="1"/>
</dbReference>
<accession>A0A0S7YIJ0</accession>
<evidence type="ECO:0000313" key="25">
    <source>
        <dbReference type="Proteomes" id="UP000051012"/>
    </source>
</evidence>
<proteinExistence type="inferred from homology"/>
<dbReference type="PANTHER" id="PTHR46244:SF3">
    <property type="entry name" value="PHOSPHOENOLPYRUVATE-PROTEIN PHOSPHOTRANSFERASE"/>
    <property type="match status" value="1"/>
</dbReference>
<evidence type="ECO:0000256" key="16">
    <source>
        <dbReference type="ARBA" id="ARBA00033235"/>
    </source>
</evidence>
<dbReference type="Gene3D" id="3.20.20.60">
    <property type="entry name" value="Phosphoenolpyruvate-binding domains"/>
    <property type="match status" value="1"/>
</dbReference>
<dbReference type="InterPro" id="IPR008731">
    <property type="entry name" value="PTS_EIN"/>
</dbReference>
<feature type="binding site" evidence="19">
    <location>
        <position position="467"/>
    </location>
    <ligand>
        <name>phosphoenolpyruvate</name>
        <dbReference type="ChEBI" id="CHEBI:58702"/>
    </ligand>
</feature>
<dbReference type="GO" id="GO:0009401">
    <property type="term" value="P:phosphoenolpyruvate-dependent sugar phosphotransferase system"/>
    <property type="evidence" value="ECO:0007669"/>
    <property type="project" value="UniProtKB-KW"/>
</dbReference>
<dbReference type="InterPro" id="IPR006318">
    <property type="entry name" value="PTS_EI-like"/>
</dbReference>
<feature type="binding site" evidence="19">
    <location>
        <begin position="456"/>
        <end position="457"/>
    </location>
    <ligand>
        <name>phosphoenolpyruvate</name>
        <dbReference type="ChEBI" id="CHEBI:58702"/>
    </ligand>
</feature>
<feature type="active site" description="Tele-phosphohistidine intermediate" evidence="18">
    <location>
        <position position="194"/>
    </location>
</feature>
<keyword evidence="13 17" id="KW-0479">Metal-binding</keyword>
<dbReference type="PRINTS" id="PR01736">
    <property type="entry name" value="PHPHTRNFRASE"/>
</dbReference>
<dbReference type="Pfam" id="PF05524">
    <property type="entry name" value="PEP-utilisers_N"/>
    <property type="match status" value="1"/>
</dbReference>
<dbReference type="GO" id="GO:0005737">
    <property type="term" value="C:cytoplasm"/>
    <property type="evidence" value="ECO:0007669"/>
    <property type="project" value="UniProtKB-SubCell"/>
</dbReference>
<dbReference type="GO" id="GO:0046872">
    <property type="term" value="F:metal ion binding"/>
    <property type="evidence" value="ECO:0007669"/>
    <property type="project" value="UniProtKB-KW"/>
</dbReference>
<keyword evidence="9 17" id="KW-0963">Cytoplasm</keyword>
<dbReference type="Pfam" id="PF02896">
    <property type="entry name" value="PEP-utilizers_C"/>
    <property type="match status" value="1"/>
</dbReference>
<feature type="domain" description="PEP-utilising enzyme C-terminal" evidence="22">
    <location>
        <begin position="263"/>
        <end position="542"/>
    </location>
</feature>
<comment type="subcellular location">
    <subcellularLocation>
        <location evidence="4 17">Cytoplasm</location>
    </subcellularLocation>
</comment>
<gene>
    <name evidence="24" type="ORF">AMJ52_00110</name>
</gene>
<dbReference type="Pfam" id="PF00391">
    <property type="entry name" value="PEP-utilizers"/>
    <property type="match status" value="1"/>
</dbReference>
<dbReference type="GO" id="GO:0016301">
    <property type="term" value="F:kinase activity"/>
    <property type="evidence" value="ECO:0007669"/>
    <property type="project" value="UniProtKB-KW"/>
</dbReference>
<evidence type="ECO:0000256" key="19">
    <source>
        <dbReference type="PIRSR" id="PIRSR000732-2"/>
    </source>
</evidence>
<dbReference type="Gene3D" id="3.50.30.10">
    <property type="entry name" value="Phosphohistidine domain"/>
    <property type="match status" value="1"/>
</dbReference>
<dbReference type="EC" id="2.7.3.9" evidence="6 17"/>
<evidence type="ECO:0000256" key="6">
    <source>
        <dbReference type="ARBA" id="ARBA00012232"/>
    </source>
</evidence>
<evidence type="ECO:0000256" key="10">
    <source>
        <dbReference type="ARBA" id="ARBA00022597"/>
    </source>
</evidence>
<organism evidence="24 25">
    <name type="scientific">candidate division TA06 bacterium DG_78</name>
    <dbReference type="NCBI Taxonomy" id="1703772"/>
    <lineage>
        <taxon>Bacteria</taxon>
        <taxon>Bacteria division TA06</taxon>
    </lineage>
</organism>
<evidence type="ECO:0000256" key="7">
    <source>
        <dbReference type="ARBA" id="ARBA00016544"/>
    </source>
</evidence>
<dbReference type="PIRSF" id="PIRSF000732">
    <property type="entry name" value="PTS_enzyme_I"/>
    <property type="match status" value="1"/>
</dbReference>
<evidence type="ECO:0000256" key="17">
    <source>
        <dbReference type="PIRNR" id="PIRNR000732"/>
    </source>
</evidence>
<evidence type="ECO:0000256" key="12">
    <source>
        <dbReference type="ARBA" id="ARBA00022683"/>
    </source>
</evidence>
<dbReference type="Proteomes" id="UP000051012">
    <property type="component" value="Unassembled WGS sequence"/>
</dbReference>
<evidence type="ECO:0000256" key="3">
    <source>
        <dbReference type="ARBA" id="ARBA00002728"/>
    </source>
</evidence>
<dbReference type="PANTHER" id="PTHR46244">
    <property type="entry name" value="PHOSPHOENOLPYRUVATE-PROTEIN PHOSPHOTRANSFERASE"/>
    <property type="match status" value="1"/>
</dbReference>
<keyword evidence="14 17" id="KW-0418">Kinase</keyword>
<feature type="active site" description="Proton donor" evidence="18">
    <location>
        <position position="504"/>
    </location>
</feature>